<feature type="transmembrane region" description="Helical" evidence="7">
    <location>
        <begin position="88"/>
        <end position="108"/>
    </location>
</feature>
<evidence type="ECO:0000313" key="10">
    <source>
        <dbReference type="Proteomes" id="UP000662931"/>
    </source>
</evidence>
<evidence type="ECO:0000256" key="5">
    <source>
        <dbReference type="ARBA" id="ARBA00022989"/>
    </source>
</evidence>
<dbReference type="Proteomes" id="UP000662931">
    <property type="component" value="Chromosome 1"/>
</dbReference>
<keyword evidence="5 7" id="KW-1133">Transmembrane helix</keyword>
<feature type="transmembrane region" description="Helical" evidence="7">
    <location>
        <begin position="114"/>
        <end position="132"/>
    </location>
</feature>
<dbReference type="OrthoDB" id="10260614at2759"/>
<dbReference type="SUPFAM" id="SSF144091">
    <property type="entry name" value="Rhomboid-like"/>
    <property type="match status" value="1"/>
</dbReference>
<feature type="transmembrane region" description="Helical" evidence="7">
    <location>
        <begin position="60"/>
        <end position="81"/>
    </location>
</feature>
<feature type="transmembrane region" description="Helical" evidence="7">
    <location>
        <begin position="139"/>
        <end position="160"/>
    </location>
</feature>
<reference evidence="9" key="1">
    <citation type="submission" date="2020-10" db="EMBL/GenBank/DDBJ databases">
        <authorList>
            <person name="Roach M.J.R."/>
        </authorList>
    </citation>
    <scope>NUCLEOTIDE SEQUENCE</scope>
    <source>
        <strain evidence="9">CBS 1945</strain>
    </source>
</reference>
<keyword evidence="6 7" id="KW-0472">Membrane</keyword>
<dbReference type="EMBL" id="CP064812">
    <property type="protein sequence ID" value="QPG72757.1"/>
    <property type="molecule type" value="Genomic_DNA"/>
</dbReference>
<gene>
    <name evidence="9" type="ORF">FOA43_000058</name>
</gene>
<dbReference type="Gene3D" id="1.20.1540.10">
    <property type="entry name" value="Rhomboid-like"/>
    <property type="match status" value="1"/>
</dbReference>
<protein>
    <recommendedName>
        <fullName evidence="8">Peptidase S54 rhomboid domain-containing protein</fullName>
    </recommendedName>
</protein>
<dbReference type="GO" id="GO:0016020">
    <property type="term" value="C:membrane"/>
    <property type="evidence" value="ECO:0007669"/>
    <property type="project" value="UniProtKB-SubCell"/>
</dbReference>
<dbReference type="InterPro" id="IPR022764">
    <property type="entry name" value="Peptidase_S54_rhomboid_dom"/>
</dbReference>
<name>A0A875RSQ3_EENNA</name>
<dbReference type="PANTHER" id="PTHR43731">
    <property type="entry name" value="RHOMBOID PROTEASE"/>
    <property type="match status" value="1"/>
</dbReference>
<evidence type="ECO:0000256" key="3">
    <source>
        <dbReference type="ARBA" id="ARBA00022692"/>
    </source>
</evidence>
<dbReference type="PANTHER" id="PTHR43731:SF14">
    <property type="entry name" value="PRESENILIN-ASSOCIATED RHOMBOID-LIKE PROTEIN, MITOCHONDRIAL"/>
    <property type="match status" value="1"/>
</dbReference>
<dbReference type="GO" id="GO:0004252">
    <property type="term" value="F:serine-type endopeptidase activity"/>
    <property type="evidence" value="ECO:0007669"/>
    <property type="project" value="InterPro"/>
</dbReference>
<proteinExistence type="inferred from homology"/>
<dbReference type="RefSeq" id="XP_038776322.1">
    <property type="nucleotide sequence ID" value="XM_038920394.1"/>
</dbReference>
<dbReference type="GO" id="GO:0006465">
    <property type="term" value="P:signal peptide processing"/>
    <property type="evidence" value="ECO:0007669"/>
    <property type="project" value="TreeGrafter"/>
</dbReference>
<dbReference type="InterPro" id="IPR035952">
    <property type="entry name" value="Rhomboid-like_sf"/>
</dbReference>
<sequence>MHLLYGLLGINCAVFGLWQLRYSNSRLYRLLEQYFLMDRNSLTRKTNWSVVFSTFSHQDFFHLLINMGCLYSFAISMISVMGVSNFTTVYLISGCVSSLASMIFSFLTSSYGCSLGASGAISAIFAAFTALFPAAHVAFFVFPIPGGAITALALFTAYNVGGCLFKWSTFDFAAHLGGTVIGYLWGLSYKKELKDRSRKRRGYW</sequence>
<accession>A0A875RSQ3</accession>
<comment type="subcellular location">
    <subcellularLocation>
        <location evidence="1">Membrane</location>
        <topology evidence="1">Multi-pass membrane protein</topology>
    </subcellularLocation>
</comment>
<organism evidence="9 10">
    <name type="scientific">Eeniella nana</name>
    <name type="common">Yeast</name>
    <name type="synonym">Brettanomyces nanus</name>
    <dbReference type="NCBI Taxonomy" id="13502"/>
    <lineage>
        <taxon>Eukaryota</taxon>
        <taxon>Fungi</taxon>
        <taxon>Dikarya</taxon>
        <taxon>Ascomycota</taxon>
        <taxon>Saccharomycotina</taxon>
        <taxon>Pichiomycetes</taxon>
        <taxon>Pichiales</taxon>
        <taxon>Pichiaceae</taxon>
        <taxon>Brettanomyces</taxon>
    </lineage>
</organism>
<keyword evidence="3 7" id="KW-0812">Transmembrane</keyword>
<dbReference type="Pfam" id="PF01694">
    <property type="entry name" value="Rhomboid"/>
    <property type="match status" value="1"/>
</dbReference>
<dbReference type="GeneID" id="62193459"/>
<keyword evidence="4" id="KW-0378">Hydrolase</keyword>
<feature type="transmembrane region" description="Helical" evidence="7">
    <location>
        <begin position="172"/>
        <end position="189"/>
    </location>
</feature>
<dbReference type="InterPro" id="IPR050925">
    <property type="entry name" value="Rhomboid_protease_S54"/>
</dbReference>
<dbReference type="AlphaFoldDB" id="A0A875RSQ3"/>
<evidence type="ECO:0000256" key="6">
    <source>
        <dbReference type="ARBA" id="ARBA00023136"/>
    </source>
</evidence>
<evidence type="ECO:0000259" key="8">
    <source>
        <dbReference type="Pfam" id="PF01694"/>
    </source>
</evidence>
<evidence type="ECO:0000256" key="2">
    <source>
        <dbReference type="ARBA" id="ARBA00009045"/>
    </source>
</evidence>
<evidence type="ECO:0000313" key="9">
    <source>
        <dbReference type="EMBL" id="QPG72757.1"/>
    </source>
</evidence>
<feature type="domain" description="Peptidase S54 rhomboid" evidence="8">
    <location>
        <begin position="47"/>
        <end position="188"/>
    </location>
</feature>
<keyword evidence="10" id="KW-1185">Reference proteome</keyword>
<dbReference type="KEGG" id="bnn:FOA43_000058"/>
<evidence type="ECO:0000256" key="7">
    <source>
        <dbReference type="SAM" id="Phobius"/>
    </source>
</evidence>
<comment type="similarity">
    <text evidence="2">Belongs to the peptidase S54 family.</text>
</comment>
<evidence type="ECO:0000256" key="1">
    <source>
        <dbReference type="ARBA" id="ARBA00004141"/>
    </source>
</evidence>
<evidence type="ECO:0000256" key="4">
    <source>
        <dbReference type="ARBA" id="ARBA00022801"/>
    </source>
</evidence>